<organism evidence="1 2">
    <name type="scientific">Macrococcoides caseolyticum</name>
    <dbReference type="NCBI Taxonomy" id="69966"/>
    <lineage>
        <taxon>Bacteria</taxon>
        <taxon>Bacillati</taxon>
        <taxon>Bacillota</taxon>
        <taxon>Bacilli</taxon>
        <taxon>Bacillales</taxon>
        <taxon>Staphylococcaceae</taxon>
        <taxon>Macrococcoides</taxon>
    </lineage>
</organism>
<evidence type="ECO:0000313" key="1">
    <source>
        <dbReference type="EMBL" id="PKE26868.1"/>
    </source>
</evidence>
<gene>
    <name evidence="1" type="ORF">CW686_02815</name>
</gene>
<evidence type="ECO:0000313" key="2">
    <source>
        <dbReference type="Proteomes" id="UP000233482"/>
    </source>
</evidence>
<reference evidence="1 2" key="1">
    <citation type="submission" date="2017-12" db="EMBL/GenBank/DDBJ databases">
        <title>Genomics of Macrococcus caseolyticus.</title>
        <authorList>
            <person name="MacFadyen A.C."/>
            <person name="Paterson G.K."/>
        </authorList>
    </citation>
    <scope>NUCLEOTIDE SEQUENCE [LARGE SCALE GENOMIC DNA]</scope>
    <source>
        <strain evidence="1 2">5788_EF188</strain>
    </source>
</reference>
<accession>A0A855GSU7</accession>
<dbReference type="SUPFAM" id="SSF53822">
    <property type="entry name" value="Periplasmic binding protein-like I"/>
    <property type="match status" value="1"/>
</dbReference>
<dbReference type="RefSeq" id="WP_101035747.1">
    <property type="nucleotide sequence ID" value="NZ_CP079950.1"/>
</dbReference>
<dbReference type="Proteomes" id="UP000233482">
    <property type="component" value="Unassembled WGS sequence"/>
</dbReference>
<proteinExistence type="predicted"/>
<comment type="caution">
    <text evidence="1">The sequence shown here is derived from an EMBL/GenBank/DDBJ whole genome shotgun (WGS) entry which is preliminary data.</text>
</comment>
<dbReference type="EMBL" id="PIXC01000004">
    <property type="protein sequence ID" value="PKE26868.1"/>
    <property type="molecule type" value="Genomic_DNA"/>
</dbReference>
<dbReference type="AlphaFoldDB" id="A0A855GSU7"/>
<name>A0A855GSU7_9STAP</name>
<dbReference type="InterPro" id="IPR028082">
    <property type="entry name" value="Peripla_BP_I"/>
</dbReference>
<protein>
    <submittedName>
        <fullName evidence="1">Uncharacterized protein</fullName>
    </submittedName>
</protein>
<dbReference type="Gene3D" id="3.40.50.2300">
    <property type="match status" value="1"/>
</dbReference>
<sequence>MNTVQHVLDIDPRLESEMLTLIALMKQNKPAIHDIVIGCSRHDAHIHEAYQFKTLWEAYGGPFGDGGQVLAVVDWNERAKSFNKYIRRINRHNPDAFVALGATEGFEQMMRRLHRLTDIKAHRTYVMSTLASQSMISSGGMFIFEGMRGITPFGRDFVVEGGILQVNGHSRAEVQINRLI</sequence>